<comment type="caution">
    <text evidence="2">The sequence shown here is derived from an EMBL/GenBank/DDBJ whole genome shotgun (WGS) entry which is preliminary data.</text>
</comment>
<protein>
    <recommendedName>
        <fullName evidence="1">DUF7281 domain-containing protein</fullName>
    </recommendedName>
</protein>
<dbReference type="RefSeq" id="WP_104322940.1">
    <property type="nucleotide sequence ID" value="NZ_PSSX01000018.1"/>
</dbReference>
<dbReference type="EMBL" id="PSSX01000018">
    <property type="protein sequence ID" value="PPI83053.1"/>
    <property type="molecule type" value="Genomic_DNA"/>
</dbReference>
<dbReference type="GO" id="GO:0003677">
    <property type="term" value="F:DNA binding"/>
    <property type="evidence" value="ECO:0007669"/>
    <property type="project" value="InterPro"/>
</dbReference>
<dbReference type="Pfam" id="PF23947">
    <property type="entry name" value="DUF7281"/>
    <property type="match status" value="1"/>
</dbReference>
<evidence type="ECO:0000313" key="3">
    <source>
        <dbReference type="Proteomes" id="UP000239917"/>
    </source>
</evidence>
<name>A0A2S5Z6Q9_9GAMM</name>
<dbReference type="InterPro" id="IPR055705">
    <property type="entry name" value="DUF7281"/>
</dbReference>
<dbReference type="InterPro" id="IPR036078">
    <property type="entry name" value="Spo11/TopoVI_A_sf"/>
</dbReference>
<dbReference type="Proteomes" id="UP000239917">
    <property type="component" value="Unassembled WGS sequence"/>
</dbReference>
<accession>A0A2S5Z6Q9</accession>
<dbReference type="SUPFAM" id="SSF56726">
    <property type="entry name" value="DNA topoisomerase IV, alpha subunit"/>
    <property type="match status" value="1"/>
</dbReference>
<proteinExistence type="predicted"/>
<sequence>MKPTRREIKQALKVAQSPETTFTRNKTLESLAARGLGFVNGKAYSISRQQKLDLKGWLSHQSIDWTTPWSAFEGDRLETAEVATDEKLSASTDNRERVLVSAIGPTVRVNSTTLPELEGSHVSLVTEFVRTIECDHLLVVENLPAFNSLYRLLLNFQGQSVLAVYRGDPTRPMGQTWAKRMSEEMDIPLAAYMDYDPAGLVIAIGSGAQTIILPRVSDLENVNGSQTDFTNQHIQWEQLRRMGVPGQLSFHCDYLGARKRGFTQERMLALGIAHQWFPISPGTAHGK</sequence>
<evidence type="ECO:0000259" key="1">
    <source>
        <dbReference type="Pfam" id="PF23947"/>
    </source>
</evidence>
<gene>
    <name evidence="2" type="ORF">KEHDKFFH_16585</name>
</gene>
<evidence type="ECO:0000313" key="2">
    <source>
        <dbReference type="EMBL" id="PPI83053.1"/>
    </source>
</evidence>
<dbReference type="AlphaFoldDB" id="A0A2S5Z6Q9"/>
<reference evidence="2 3" key="1">
    <citation type="submission" date="2018-01" db="EMBL/GenBank/DDBJ databases">
        <title>Complete genome sequences of the type strains of Marinobacter flavimaris and Marinobacter maroccanus.</title>
        <authorList>
            <person name="Palau M."/>
            <person name="Boujida N."/>
            <person name="Manresa A."/>
            <person name="Minana-Galbis D."/>
        </authorList>
    </citation>
    <scope>NUCLEOTIDE SEQUENCE [LARGE SCALE GENOMIC DNA]</scope>
    <source>
        <strain evidence="2 3">N4</strain>
    </source>
</reference>
<dbReference type="Gene3D" id="3.40.1360.10">
    <property type="match status" value="1"/>
</dbReference>
<keyword evidence="3" id="KW-1185">Reference proteome</keyword>
<feature type="domain" description="DUF7281" evidence="1">
    <location>
        <begin position="98"/>
        <end position="272"/>
    </location>
</feature>
<dbReference type="GO" id="GO:0005694">
    <property type="term" value="C:chromosome"/>
    <property type="evidence" value="ECO:0007669"/>
    <property type="project" value="InterPro"/>
</dbReference>
<organism evidence="2 3">
    <name type="scientific">Marinobacter maroccanus</name>
    <dbReference type="NCBI Taxonomy" id="2055143"/>
    <lineage>
        <taxon>Bacteria</taxon>
        <taxon>Pseudomonadati</taxon>
        <taxon>Pseudomonadota</taxon>
        <taxon>Gammaproteobacteria</taxon>
        <taxon>Pseudomonadales</taxon>
        <taxon>Marinobacteraceae</taxon>
        <taxon>Marinobacter</taxon>
    </lineage>
</organism>
<dbReference type="OrthoDB" id="8564671at2"/>